<evidence type="ECO:0000313" key="2">
    <source>
        <dbReference type="Proteomes" id="UP000838878"/>
    </source>
</evidence>
<dbReference type="AlphaFoldDB" id="A0A8J9V6Y8"/>
<reference evidence="1" key="1">
    <citation type="submission" date="2021-12" db="EMBL/GenBank/DDBJ databases">
        <authorList>
            <person name="Martin H S."/>
        </authorList>
    </citation>
    <scope>NUCLEOTIDE SEQUENCE</scope>
</reference>
<feature type="non-terminal residue" evidence="1">
    <location>
        <position position="109"/>
    </location>
</feature>
<keyword evidence="2" id="KW-1185">Reference proteome</keyword>
<proteinExistence type="predicted"/>
<name>A0A8J9V6Y8_9NEOP</name>
<organism evidence="1 2">
    <name type="scientific">Brenthis ino</name>
    <name type="common">lesser marbled fritillary</name>
    <dbReference type="NCBI Taxonomy" id="405034"/>
    <lineage>
        <taxon>Eukaryota</taxon>
        <taxon>Metazoa</taxon>
        <taxon>Ecdysozoa</taxon>
        <taxon>Arthropoda</taxon>
        <taxon>Hexapoda</taxon>
        <taxon>Insecta</taxon>
        <taxon>Pterygota</taxon>
        <taxon>Neoptera</taxon>
        <taxon>Endopterygota</taxon>
        <taxon>Lepidoptera</taxon>
        <taxon>Glossata</taxon>
        <taxon>Ditrysia</taxon>
        <taxon>Papilionoidea</taxon>
        <taxon>Nymphalidae</taxon>
        <taxon>Heliconiinae</taxon>
        <taxon>Argynnini</taxon>
        <taxon>Brenthis</taxon>
    </lineage>
</organism>
<evidence type="ECO:0000313" key="1">
    <source>
        <dbReference type="EMBL" id="CAH0716498.1"/>
    </source>
</evidence>
<dbReference type="EMBL" id="OV170231">
    <property type="protein sequence ID" value="CAH0716498.1"/>
    <property type="molecule type" value="Genomic_DNA"/>
</dbReference>
<protein>
    <submittedName>
        <fullName evidence="1">Uncharacterized protein</fullName>
    </submittedName>
</protein>
<accession>A0A8J9V6Y8</accession>
<dbReference type="Proteomes" id="UP000838878">
    <property type="component" value="Chromosome 11"/>
</dbReference>
<sequence length="109" mass="11880">MVAVALSPRRANLYYGSVFKESFSRHCRAGGRRGHVHGVNTSTIRLISKQSSIYKEAARTRRETVAGYGRCERLLATDSLPEVAFGGMTSITIRNVVPHRGVSASESVA</sequence>
<gene>
    <name evidence="1" type="ORF">BINO364_LOCUS3260</name>
</gene>